<evidence type="ECO:0000256" key="4">
    <source>
        <dbReference type="ARBA" id="ARBA00005286"/>
    </source>
</evidence>
<evidence type="ECO:0000256" key="12">
    <source>
        <dbReference type="ARBA" id="ARBA00029668"/>
    </source>
</evidence>
<organism evidence="15 16">
    <name type="scientific">Coccomyxa subellipsoidea</name>
    <dbReference type="NCBI Taxonomy" id="248742"/>
    <lineage>
        <taxon>Eukaryota</taxon>
        <taxon>Viridiplantae</taxon>
        <taxon>Chlorophyta</taxon>
        <taxon>core chlorophytes</taxon>
        <taxon>Trebouxiophyceae</taxon>
        <taxon>Trebouxiophyceae incertae sedis</taxon>
        <taxon>Coccomyxaceae</taxon>
        <taxon>Coccomyxa</taxon>
    </lineage>
</organism>
<name>A0ABR2YMP8_9CHLO</name>
<evidence type="ECO:0000256" key="8">
    <source>
        <dbReference type="ARBA" id="ARBA00022644"/>
    </source>
</evidence>
<keyword evidence="11" id="KW-0408">Iron</keyword>
<evidence type="ECO:0000256" key="6">
    <source>
        <dbReference type="ARBA" id="ARBA00019269"/>
    </source>
</evidence>
<comment type="catalytic activity">
    <reaction evidence="13">
        <text>myo-inositol + O2 = D-glucuronate + H2O + H(+)</text>
        <dbReference type="Rhea" id="RHEA:23696"/>
        <dbReference type="ChEBI" id="CHEBI:15377"/>
        <dbReference type="ChEBI" id="CHEBI:15378"/>
        <dbReference type="ChEBI" id="CHEBI:15379"/>
        <dbReference type="ChEBI" id="CHEBI:17268"/>
        <dbReference type="ChEBI" id="CHEBI:58720"/>
        <dbReference type="EC" id="1.13.99.1"/>
    </reaction>
</comment>
<proteinExistence type="inferred from homology"/>
<dbReference type="EMBL" id="JALJOT010000008">
    <property type="protein sequence ID" value="KAK9908035.1"/>
    <property type="molecule type" value="Genomic_DNA"/>
</dbReference>
<accession>A0ABR2YMP8</accession>
<feature type="compositionally biased region" description="Basic and acidic residues" evidence="14">
    <location>
        <begin position="16"/>
        <end position="34"/>
    </location>
</feature>
<evidence type="ECO:0000256" key="11">
    <source>
        <dbReference type="ARBA" id="ARBA00023004"/>
    </source>
</evidence>
<comment type="pathway">
    <text evidence="3">Polyol metabolism; myo-inositol degradation into D-glucuronate; D-glucuronate from myo-inositol: step 1/1.</text>
</comment>
<evidence type="ECO:0000313" key="16">
    <source>
        <dbReference type="Proteomes" id="UP001491310"/>
    </source>
</evidence>
<feature type="region of interest" description="Disordered" evidence="14">
    <location>
        <begin position="1"/>
        <end position="70"/>
    </location>
</feature>
<keyword evidence="9" id="KW-0479">Metal-binding</keyword>
<feature type="compositionally biased region" description="Polar residues" evidence="14">
    <location>
        <begin position="116"/>
        <end position="127"/>
    </location>
</feature>
<reference evidence="15 16" key="1">
    <citation type="journal article" date="2024" name="Nat. Commun.">
        <title>Phylogenomics reveals the evolutionary origins of lichenization in chlorophyte algae.</title>
        <authorList>
            <person name="Puginier C."/>
            <person name="Libourel C."/>
            <person name="Otte J."/>
            <person name="Skaloud P."/>
            <person name="Haon M."/>
            <person name="Grisel S."/>
            <person name="Petersen M."/>
            <person name="Berrin J.G."/>
            <person name="Delaux P.M."/>
            <person name="Dal Grande F."/>
            <person name="Keller J."/>
        </authorList>
    </citation>
    <scope>NUCLEOTIDE SEQUENCE [LARGE SCALE GENOMIC DNA]</scope>
    <source>
        <strain evidence="15 16">SAG 216-7</strain>
    </source>
</reference>
<comment type="similarity">
    <text evidence="4">Belongs to the myo-inositol oxygenase family.</text>
</comment>
<comment type="subcellular location">
    <subcellularLocation>
        <location evidence="2">Cytoplasm</location>
    </subcellularLocation>
</comment>
<evidence type="ECO:0000256" key="10">
    <source>
        <dbReference type="ARBA" id="ARBA00023002"/>
    </source>
</evidence>
<dbReference type="PANTHER" id="PTHR12588">
    <property type="entry name" value="MYOINOSITOL OXYGENASE"/>
    <property type="match status" value="1"/>
</dbReference>
<dbReference type="EC" id="1.13.99.1" evidence="5"/>
<keyword evidence="7" id="KW-0963">Cytoplasm</keyword>
<evidence type="ECO:0000256" key="14">
    <source>
        <dbReference type="SAM" id="MobiDB-lite"/>
    </source>
</evidence>
<dbReference type="Proteomes" id="UP001491310">
    <property type="component" value="Unassembled WGS sequence"/>
</dbReference>
<dbReference type="SUPFAM" id="SSF109604">
    <property type="entry name" value="HD-domain/PDEase-like"/>
    <property type="match status" value="1"/>
</dbReference>
<feature type="compositionally biased region" description="Basic and acidic residues" evidence="14">
    <location>
        <begin position="98"/>
        <end position="109"/>
    </location>
</feature>
<feature type="compositionally biased region" description="Basic and acidic residues" evidence="14">
    <location>
        <begin position="58"/>
        <end position="67"/>
    </location>
</feature>
<keyword evidence="16" id="KW-1185">Reference proteome</keyword>
<dbReference type="PANTHER" id="PTHR12588:SF0">
    <property type="entry name" value="INOSITOL OXYGENASE"/>
    <property type="match status" value="1"/>
</dbReference>
<dbReference type="Pfam" id="PF05153">
    <property type="entry name" value="MIOX"/>
    <property type="match status" value="1"/>
</dbReference>
<evidence type="ECO:0000256" key="9">
    <source>
        <dbReference type="ARBA" id="ARBA00022723"/>
    </source>
</evidence>
<evidence type="ECO:0000256" key="13">
    <source>
        <dbReference type="ARBA" id="ARBA00048271"/>
    </source>
</evidence>
<protein>
    <recommendedName>
        <fullName evidence="6">Inositol oxygenase</fullName>
        <ecNumber evidence="5">1.13.99.1</ecNumber>
    </recommendedName>
    <alternativeName>
        <fullName evidence="12">Myo-inositol oxygenase</fullName>
    </alternativeName>
</protein>
<feature type="compositionally biased region" description="Polar residues" evidence="14">
    <location>
        <begin position="1"/>
        <end position="15"/>
    </location>
</feature>
<evidence type="ECO:0000256" key="1">
    <source>
        <dbReference type="ARBA" id="ARBA00001962"/>
    </source>
</evidence>
<feature type="region of interest" description="Disordered" evidence="14">
    <location>
        <begin position="98"/>
        <end position="129"/>
    </location>
</feature>
<comment type="cofactor">
    <cofactor evidence="1">
        <name>Fe cation</name>
        <dbReference type="ChEBI" id="CHEBI:24875"/>
    </cofactor>
</comment>
<feature type="compositionally biased region" description="Low complexity" evidence="14">
    <location>
        <begin position="163"/>
        <end position="175"/>
    </location>
</feature>
<gene>
    <name evidence="15" type="ORF">WJX75_001877</name>
</gene>
<keyword evidence="8" id="KW-0060">Ascorbate biosynthesis</keyword>
<dbReference type="InterPro" id="IPR007828">
    <property type="entry name" value="Inositol_oxygenase"/>
</dbReference>
<evidence type="ECO:0000256" key="3">
    <source>
        <dbReference type="ARBA" id="ARBA00005167"/>
    </source>
</evidence>
<evidence type="ECO:0000256" key="2">
    <source>
        <dbReference type="ARBA" id="ARBA00004496"/>
    </source>
</evidence>
<feature type="region of interest" description="Disordered" evidence="14">
    <location>
        <begin position="163"/>
        <end position="200"/>
    </location>
</feature>
<evidence type="ECO:0000313" key="15">
    <source>
        <dbReference type="EMBL" id="KAK9908035.1"/>
    </source>
</evidence>
<comment type="caution">
    <text evidence="15">The sequence shown here is derived from an EMBL/GenBank/DDBJ whole genome shotgun (WGS) entry which is preliminary data.</text>
</comment>
<evidence type="ECO:0000256" key="5">
    <source>
        <dbReference type="ARBA" id="ARBA00011919"/>
    </source>
</evidence>
<evidence type="ECO:0000256" key="7">
    <source>
        <dbReference type="ARBA" id="ARBA00022490"/>
    </source>
</evidence>
<sequence length="540" mass="60219">MRKCISSGSLHSVLTDSRDHRKRGGVDRCCKTDTRANVGLEQPIASDSPFASHPSNKTPERKSHSAKDSGVVGFRRQDSAHEGSNSPLPWNLHSSRRTAEALDDTRRSSLEAGSASDGNMSQQSDGSQCDLKAYTSVRRSQPRQPPPRAASLPDCLWYLPMQRSQQRQEQQQQPDQQHDLTSQRRSFSSDEGSDMDADCCGDSGAISIKSGAESRLALTARNGPFPVSTRAYSLNCVPVQRTRISFSDDDEDGAETACTGMRELNRWHSSSCLSEGQAAVELFFRLNHARQTVDYVRRQAAMYARLDRAQMGIWEALELLGTLREYETALMDEEETDADLSLPEHAAMTAEACRAAFPDLDWLHLVGLIHSLGKLLAHKRIRGEPQWAVCGESFPVGCCFHPSIVCSAFFSVNPDRRRRIYNTPTGIYREGCGLAAVHMSWSASEYLYMVLLLNKTKLPAEALFLLRHQRFNALNRPGAPYDELLSGSDRLMVPWLARFKELSAYKRKPAPPGGRLTGDAFRAYYSGLIAKYIPQGILRW</sequence>
<keyword evidence="10" id="KW-0560">Oxidoreductase</keyword>